<evidence type="ECO:0000259" key="2">
    <source>
        <dbReference type="PROSITE" id="PS51832"/>
    </source>
</evidence>
<dbReference type="OrthoDB" id="9804747at2"/>
<dbReference type="GO" id="GO:0071111">
    <property type="term" value="F:cyclic-guanylate-specific phosphodiesterase activity"/>
    <property type="evidence" value="ECO:0007669"/>
    <property type="project" value="UniProtKB-EC"/>
</dbReference>
<dbReference type="Proteomes" id="UP000180254">
    <property type="component" value="Unassembled WGS sequence"/>
</dbReference>
<dbReference type="SMART" id="SM00471">
    <property type="entry name" value="HDc"/>
    <property type="match status" value="1"/>
</dbReference>
<evidence type="ECO:0000259" key="1">
    <source>
        <dbReference type="PROSITE" id="PS51831"/>
    </source>
</evidence>
<dbReference type="PROSITE" id="PS51831">
    <property type="entry name" value="HD"/>
    <property type="match status" value="1"/>
</dbReference>
<dbReference type="InterPro" id="IPR003607">
    <property type="entry name" value="HD/PDEase_dom"/>
</dbReference>
<feature type="domain" description="HD" evidence="1">
    <location>
        <begin position="129"/>
        <end position="252"/>
    </location>
</feature>
<comment type="caution">
    <text evidence="3">The sequence shown here is derived from an EMBL/GenBank/DDBJ whole genome shotgun (WGS) entry which is preliminary data.</text>
</comment>
<dbReference type="Pfam" id="PF13487">
    <property type="entry name" value="HD_5"/>
    <property type="match status" value="1"/>
</dbReference>
<protein>
    <submittedName>
        <fullName evidence="3">Cyclic di-GMP phosphodiesterase response regulator RpfG</fullName>
        <ecNumber evidence="3">3.1.4.52</ecNumber>
    </submittedName>
</protein>
<dbReference type="SUPFAM" id="SSF109604">
    <property type="entry name" value="HD-domain/PDEase-like"/>
    <property type="match status" value="1"/>
</dbReference>
<dbReference type="PANTHER" id="PTHR43155:SF2">
    <property type="entry name" value="CYCLIC DI-GMP PHOSPHODIESTERASE PA4108"/>
    <property type="match status" value="1"/>
</dbReference>
<dbReference type="CDD" id="cd00077">
    <property type="entry name" value="HDc"/>
    <property type="match status" value="1"/>
</dbReference>
<dbReference type="AlphaFoldDB" id="A0A1S1VA19"/>
<dbReference type="EC" id="3.1.4.52" evidence="3"/>
<dbReference type="InterPro" id="IPR006674">
    <property type="entry name" value="HD_domain"/>
</dbReference>
<dbReference type="EMBL" id="MKIE01000001">
    <property type="protein sequence ID" value="OHW63461.1"/>
    <property type="molecule type" value="Genomic_DNA"/>
</dbReference>
<dbReference type="PROSITE" id="PS51832">
    <property type="entry name" value="HD_GYP"/>
    <property type="match status" value="1"/>
</dbReference>
<proteinExistence type="predicted"/>
<evidence type="ECO:0000313" key="3">
    <source>
        <dbReference type="EMBL" id="OHW63461.1"/>
    </source>
</evidence>
<accession>A0A1S1VA19</accession>
<feature type="domain" description="HD-GYP" evidence="2">
    <location>
        <begin position="105"/>
        <end position="303"/>
    </location>
</feature>
<organism evidence="3 4">
    <name type="scientific">Andreesenia angusta</name>
    <dbReference type="NCBI Taxonomy" id="39480"/>
    <lineage>
        <taxon>Bacteria</taxon>
        <taxon>Bacillati</taxon>
        <taxon>Bacillota</taxon>
        <taxon>Tissierellia</taxon>
        <taxon>Tissierellales</taxon>
        <taxon>Gottschalkiaceae</taxon>
        <taxon>Andreesenia</taxon>
    </lineage>
</organism>
<dbReference type="NCBIfam" id="TIGR00277">
    <property type="entry name" value="HDIG"/>
    <property type="match status" value="1"/>
</dbReference>
<dbReference type="InterPro" id="IPR037522">
    <property type="entry name" value="HD_GYP_dom"/>
</dbReference>
<name>A0A1S1VA19_9FIRM</name>
<dbReference type="Gene3D" id="1.10.3210.10">
    <property type="entry name" value="Hypothetical protein af1432"/>
    <property type="match status" value="1"/>
</dbReference>
<keyword evidence="3" id="KW-0378">Hydrolase</keyword>
<evidence type="ECO:0000313" key="4">
    <source>
        <dbReference type="Proteomes" id="UP000180254"/>
    </source>
</evidence>
<reference evidence="3 4" key="1">
    <citation type="submission" date="2016-09" db="EMBL/GenBank/DDBJ databases">
        <title>Genome sequence of Eubacterium angustum.</title>
        <authorList>
            <person name="Poehlein A."/>
            <person name="Daniel R."/>
        </authorList>
    </citation>
    <scope>NUCLEOTIDE SEQUENCE [LARGE SCALE GENOMIC DNA]</scope>
    <source>
        <strain evidence="3 4">DSM 1989</strain>
    </source>
</reference>
<sequence length="344" mass="39076">MKIRKHLKDCKNGDVIAEDIYIPGRNIPIAVEGNVIDNKLMDRLIEGRVFRVLVEDFSLNVVPEKTRKLMVQYTHDLKRYKQLFQDIASGKKVDLEEIADMSKGLLENSEDIFRVVESIKSLRGSDEYTYTHSINVALYSMMIAKWMGLDERSIEDVMKAGLLHDIGKAKVPKWILDKKGPLTEAEFDKIKEHPLIGYELCGGIDSIRSDVKEAVLLHHEKMDGTGYPQELGAADIGLYAKIVAVADVYDAMTSERPYKARKTPFEVFKELKESEYGKLDIEVKNVFLQNIAFFYVGAKVKLNTGEVGEVAFVYPHKLDKPIVKLENGLVDISKTESYEIKELI</sequence>
<keyword evidence="4" id="KW-1185">Reference proteome</keyword>
<dbReference type="InterPro" id="IPR006675">
    <property type="entry name" value="HDIG_dom"/>
</dbReference>
<dbReference type="PANTHER" id="PTHR43155">
    <property type="entry name" value="CYCLIC DI-GMP PHOSPHODIESTERASE PA4108-RELATED"/>
    <property type="match status" value="1"/>
</dbReference>
<dbReference type="STRING" id="39480.EUAN_03250"/>
<gene>
    <name evidence="3" type="primary">rpfG_3</name>
    <name evidence="3" type="ORF">EUAN_03250</name>
</gene>
<dbReference type="RefSeq" id="WP_084655649.1">
    <property type="nucleotide sequence ID" value="NZ_MKIE01000001.1"/>
</dbReference>